<dbReference type="EMBL" id="CDHN01000002">
    <property type="protein sequence ID" value="CEJ86144.1"/>
    <property type="molecule type" value="Genomic_DNA"/>
</dbReference>
<proteinExistence type="predicted"/>
<accession>A0A0A1T050</accession>
<dbReference type="InterPro" id="IPR021848">
    <property type="entry name" value="HODM_asu-like"/>
</dbReference>
<dbReference type="OrthoDB" id="5043642at2759"/>
<keyword evidence="2" id="KW-1185">Reference proteome</keyword>
<dbReference type="Proteomes" id="UP000039046">
    <property type="component" value="Unassembled WGS sequence"/>
</dbReference>
<dbReference type="STRING" id="1531966.A0A0A1T050"/>
<dbReference type="Pfam" id="PF11927">
    <property type="entry name" value="HODM_asu-like"/>
    <property type="match status" value="1"/>
</dbReference>
<sequence>MSFQKMDPNYWLELESSYCERIKQRRALVHEHGKSVMQCLPGSELACKELMEMAVQFLCARYPSHFQLDKNRILRNRILHVEYDVVKEDPLDVLLNNVPEDFAIMLRDDVTGRYQFRAGIICSSLGWNLDNKIGQGLSAIHEPVPKYQEKMEFSVDRFFTKLPTDSPIQRGSWSLEVGQPLYMPRTDPHMRLRETQDRNLGPQDVFLRVDWQTLRRLPLSGAVVFNFKALFTSLTVLEDEPYIPALLYKVLSDGEEALLKYKSIWHVEHVVKPTLEKYKDEQVARGLAEADWHPRTLDESPFYPGWDQADISSSGRA</sequence>
<name>A0A0A1T050_9HYPO</name>
<organism evidence="1 2">
    <name type="scientific">[Torrubiella] hemipterigena</name>
    <dbReference type="NCBI Taxonomy" id="1531966"/>
    <lineage>
        <taxon>Eukaryota</taxon>
        <taxon>Fungi</taxon>
        <taxon>Dikarya</taxon>
        <taxon>Ascomycota</taxon>
        <taxon>Pezizomycotina</taxon>
        <taxon>Sordariomycetes</taxon>
        <taxon>Hypocreomycetidae</taxon>
        <taxon>Hypocreales</taxon>
        <taxon>Clavicipitaceae</taxon>
        <taxon>Clavicipitaceae incertae sedis</taxon>
        <taxon>'Torrubiella' clade</taxon>
    </lineage>
</organism>
<dbReference type="HOGENOM" id="CLU_025462_1_1_1"/>
<evidence type="ECO:0008006" key="3">
    <source>
        <dbReference type="Google" id="ProtNLM"/>
    </source>
</evidence>
<evidence type="ECO:0000313" key="1">
    <source>
        <dbReference type="EMBL" id="CEJ86144.1"/>
    </source>
</evidence>
<evidence type="ECO:0000313" key="2">
    <source>
        <dbReference type="Proteomes" id="UP000039046"/>
    </source>
</evidence>
<reference evidence="1 2" key="1">
    <citation type="journal article" date="2015" name="Genome Announc.">
        <title>Draft Genome Sequence and Gene Annotation of the Entomopathogenic Fungus Verticillium hemipterigenum.</title>
        <authorList>
            <person name="Horn F."/>
            <person name="Habel A."/>
            <person name="Scharf D.H."/>
            <person name="Dworschak J."/>
            <person name="Brakhage A.A."/>
            <person name="Guthke R."/>
            <person name="Hertweck C."/>
            <person name="Linde J."/>
        </authorList>
    </citation>
    <scope>NUCLEOTIDE SEQUENCE [LARGE SCALE GENOMIC DNA]</scope>
</reference>
<protein>
    <recommendedName>
        <fullName evidence="3">Alpha-mannosyltransferase</fullName>
    </recommendedName>
</protein>
<dbReference type="AlphaFoldDB" id="A0A0A1T050"/>
<gene>
    <name evidence="1" type="ORF">VHEMI04021</name>
</gene>